<dbReference type="InterPro" id="IPR017972">
    <property type="entry name" value="Cyt_P450_CS"/>
</dbReference>
<dbReference type="EMBL" id="CAJVRL010000115">
    <property type="protein sequence ID" value="CAG8961581.1"/>
    <property type="molecule type" value="Genomic_DNA"/>
</dbReference>
<dbReference type="SUPFAM" id="SSF48264">
    <property type="entry name" value="Cytochrome P450"/>
    <property type="match status" value="1"/>
</dbReference>
<evidence type="ECO:0000256" key="6">
    <source>
        <dbReference type="ARBA" id="ARBA00023033"/>
    </source>
</evidence>
<keyword evidence="10" id="KW-1185">Reference proteome</keyword>
<comment type="cofactor">
    <cofactor evidence="1">
        <name>heme</name>
        <dbReference type="ChEBI" id="CHEBI:30413"/>
    </cofactor>
</comment>
<comment type="similarity">
    <text evidence="2 7">Belongs to the cytochrome P450 family.</text>
</comment>
<dbReference type="InterPro" id="IPR036396">
    <property type="entry name" value="Cyt_P450_sf"/>
</dbReference>
<evidence type="ECO:0000256" key="5">
    <source>
        <dbReference type="ARBA" id="ARBA00023004"/>
    </source>
</evidence>
<proteinExistence type="inferred from homology"/>
<dbReference type="InterPro" id="IPR001128">
    <property type="entry name" value="Cyt_P450"/>
</dbReference>
<dbReference type="PRINTS" id="PR00385">
    <property type="entry name" value="P450"/>
</dbReference>
<gene>
    <name evidence="9" type="ORF">HYFRA_00006115</name>
</gene>
<dbReference type="PANTHER" id="PTHR24287:SF17">
    <property type="entry name" value="P450, PUTATIVE (EUROFUNG)-RELATED"/>
    <property type="match status" value="1"/>
</dbReference>
<feature type="chain" id="PRO_5040248654" description="Cytochrome P450" evidence="8">
    <location>
        <begin position="25"/>
        <end position="496"/>
    </location>
</feature>
<dbReference type="AlphaFoldDB" id="A0A9N9PVN9"/>
<evidence type="ECO:0000313" key="9">
    <source>
        <dbReference type="EMBL" id="CAG8961581.1"/>
    </source>
</evidence>
<evidence type="ECO:0000256" key="7">
    <source>
        <dbReference type="RuleBase" id="RU000461"/>
    </source>
</evidence>
<keyword evidence="7" id="KW-0349">Heme</keyword>
<keyword evidence="5 7" id="KW-0408">Iron</keyword>
<name>A0A9N9PVN9_9HELO</name>
<sequence length="496" mass="56261">MGYKANSLLAGAALLAFIFLRRQRQRDAAAREHGCQPPAKHQVKEVFTGFDFQVAINTDVPCLFHWHQKYGKTFETRQMFGLPSIGTIAPENIRVVHMASKEFGIEPFRLPGMEYLTGRGFLTVDGNLWSHSRKLLKPTFLRNNIMDLSVISNQMDRFFDKLPVDDSTIDLQPLLYDMFFATSLFFLLGVNPDDDLPGCPHKSVDFVYSFHDAIFRTMFKILLGRFWPLVPQAKYLHSCKVTHEYIDYHVSRALEDKDGLGDKKSMLQGLSAQTDERLYIRSQIIQGMLASQETISALLGNTLLLLSRHPSHWANLRAEVLREGDNLLNYDSLSNCKTIQNILKECKLSFPTVSKVPLRLYPVFPVLARVALQDTRLPVGGGTNQADPVFVPKGTNVVMSYYAIHHDADIYGADVEEFIPDRWDHIHPDQYQFIPFGAGQRACLGQPKALVEAAYVVARLAGRYEILECRDKEPWKGEIKLTCKSANGCKVAFRKE</sequence>
<keyword evidence="3 7" id="KW-0479">Metal-binding</keyword>
<organism evidence="9 10">
    <name type="scientific">Hymenoscyphus fraxineus</name>
    <dbReference type="NCBI Taxonomy" id="746836"/>
    <lineage>
        <taxon>Eukaryota</taxon>
        <taxon>Fungi</taxon>
        <taxon>Dikarya</taxon>
        <taxon>Ascomycota</taxon>
        <taxon>Pezizomycotina</taxon>
        <taxon>Leotiomycetes</taxon>
        <taxon>Helotiales</taxon>
        <taxon>Helotiaceae</taxon>
        <taxon>Hymenoscyphus</taxon>
    </lineage>
</organism>
<keyword evidence="4 7" id="KW-0560">Oxidoreductase</keyword>
<dbReference type="InterPro" id="IPR002974">
    <property type="entry name" value="Cyt_P450_E_CYP52_ascomycetes"/>
</dbReference>
<dbReference type="PROSITE" id="PS00086">
    <property type="entry name" value="CYTOCHROME_P450"/>
    <property type="match status" value="1"/>
</dbReference>
<keyword evidence="8" id="KW-0732">Signal</keyword>
<dbReference type="PANTHER" id="PTHR24287">
    <property type="entry name" value="P450, PUTATIVE (EUROFUNG)-RELATED"/>
    <property type="match status" value="1"/>
</dbReference>
<evidence type="ECO:0000256" key="4">
    <source>
        <dbReference type="ARBA" id="ARBA00023002"/>
    </source>
</evidence>
<evidence type="ECO:0000256" key="8">
    <source>
        <dbReference type="SAM" id="SignalP"/>
    </source>
</evidence>
<dbReference type="GO" id="GO:0005506">
    <property type="term" value="F:iron ion binding"/>
    <property type="evidence" value="ECO:0007669"/>
    <property type="project" value="InterPro"/>
</dbReference>
<comment type="caution">
    <text evidence="9">The sequence shown here is derived from an EMBL/GenBank/DDBJ whole genome shotgun (WGS) entry which is preliminary data.</text>
</comment>
<dbReference type="GO" id="GO:0016712">
    <property type="term" value="F:oxidoreductase activity, acting on paired donors, with incorporation or reduction of molecular oxygen, reduced flavin or flavoprotein as one donor, and incorporation of one atom of oxygen"/>
    <property type="evidence" value="ECO:0007669"/>
    <property type="project" value="InterPro"/>
</dbReference>
<evidence type="ECO:0000313" key="10">
    <source>
        <dbReference type="Proteomes" id="UP000696280"/>
    </source>
</evidence>
<dbReference type="Pfam" id="PF00067">
    <property type="entry name" value="p450"/>
    <property type="match status" value="1"/>
</dbReference>
<evidence type="ECO:0000256" key="2">
    <source>
        <dbReference type="ARBA" id="ARBA00010617"/>
    </source>
</evidence>
<protein>
    <recommendedName>
        <fullName evidence="11">Cytochrome P450</fullName>
    </recommendedName>
</protein>
<dbReference type="Gene3D" id="1.10.630.10">
    <property type="entry name" value="Cytochrome P450"/>
    <property type="match status" value="1"/>
</dbReference>
<dbReference type="GO" id="GO:0020037">
    <property type="term" value="F:heme binding"/>
    <property type="evidence" value="ECO:0007669"/>
    <property type="project" value="InterPro"/>
</dbReference>
<keyword evidence="6 7" id="KW-0503">Monooxygenase</keyword>
<dbReference type="Proteomes" id="UP000696280">
    <property type="component" value="Unassembled WGS sequence"/>
</dbReference>
<evidence type="ECO:0000256" key="3">
    <source>
        <dbReference type="ARBA" id="ARBA00022723"/>
    </source>
</evidence>
<dbReference type="OrthoDB" id="1470350at2759"/>
<evidence type="ECO:0008006" key="11">
    <source>
        <dbReference type="Google" id="ProtNLM"/>
    </source>
</evidence>
<accession>A0A9N9PVN9</accession>
<reference evidence="9" key="1">
    <citation type="submission" date="2021-07" db="EMBL/GenBank/DDBJ databases">
        <authorList>
            <person name="Durling M."/>
        </authorList>
    </citation>
    <scope>NUCLEOTIDE SEQUENCE</scope>
</reference>
<evidence type="ECO:0000256" key="1">
    <source>
        <dbReference type="ARBA" id="ARBA00001971"/>
    </source>
</evidence>
<feature type="signal peptide" evidence="8">
    <location>
        <begin position="1"/>
        <end position="24"/>
    </location>
</feature>
<dbReference type="PRINTS" id="PR01239">
    <property type="entry name" value="EP450IICYP52"/>
</dbReference>
<dbReference type="InterPro" id="IPR047146">
    <property type="entry name" value="Cyt_P450_E_CYP52_fungi"/>
</dbReference>